<keyword evidence="11" id="KW-1185">Reference proteome</keyword>
<dbReference type="NCBIfam" id="TIGR01844">
    <property type="entry name" value="type_I_sec_TolC"/>
    <property type="match status" value="1"/>
</dbReference>
<keyword evidence="3" id="KW-0813">Transport</keyword>
<feature type="region of interest" description="Disordered" evidence="8">
    <location>
        <begin position="500"/>
        <end position="526"/>
    </location>
</feature>
<dbReference type="PANTHER" id="PTHR30026:SF22">
    <property type="entry name" value="OUTER MEMBRANE EFFLUX PROTEIN"/>
    <property type="match status" value="1"/>
</dbReference>
<keyword evidence="6" id="KW-0472">Membrane</keyword>
<accession>A0ABW3T6J9</accession>
<comment type="similarity">
    <text evidence="2">Belongs to the outer membrane factor (OMF) (TC 1.B.17) family.</text>
</comment>
<keyword evidence="9" id="KW-0732">Signal</keyword>
<evidence type="ECO:0000256" key="7">
    <source>
        <dbReference type="ARBA" id="ARBA00023237"/>
    </source>
</evidence>
<organism evidence="10 11">
    <name type="scientific">Phenylobacterium conjunctum</name>
    <dbReference type="NCBI Taxonomy" id="1298959"/>
    <lineage>
        <taxon>Bacteria</taxon>
        <taxon>Pseudomonadati</taxon>
        <taxon>Pseudomonadota</taxon>
        <taxon>Alphaproteobacteria</taxon>
        <taxon>Caulobacterales</taxon>
        <taxon>Caulobacteraceae</taxon>
        <taxon>Phenylobacterium</taxon>
    </lineage>
</organism>
<comment type="caution">
    <text evidence="10">The sequence shown here is derived from an EMBL/GenBank/DDBJ whole genome shotgun (WGS) entry which is preliminary data.</text>
</comment>
<evidence type="ECO:0000256" key="2">
    <source>
        <dbReference type="ARBA" id="ARBA00007613"/>
    </source>
</evidence>
<dbReference type="Gene3D" id="1.20.1600.10">
    <property type="entry name" value="Outer membrane efflux proteins (OEP)"/>
    <property type="match status" value="1"/>
</dbReference>
<feature type="chain" id="PRO_5046361448" evidence="9">
    <location>
        <begin position="38"/>
        <end position="526"/>
    </location>
</feature>
<keyword evidence="4" id="KW-1134">Transmembrane beta strand</keyword>
<feature type="signal peptide" evidence="9">
    <location>
        <begin position="1"/>
        <end position="37"/>
    </location>
</feature>
<evidence type="ECO:0000256" key="1">
    <source>
        <dbReference type="ARBA" id="ARBA00004442"/>
    </source>
</evidence>
<evidence type="ECO:0000313" key="10">
    <source>
        <dbReference type="EMBL" id="MFD1192553.1"/>
    </source>
</evidence>
<proteinExistence type="inferred from homology"/>
<dbReference type="InterPro" id="IPR010130">
    <property type="entry name" value="T1SS_OMP_TolC"/>
</dbReference>
<evidence type="ECO:0000256" key="3">
    <source>
        <dbReference type="ARBA" id="ARBA00022448"/>
    </source>
</evidence>
<keyword evidence="7" id="KW-0998">Cell outer membrane</keyword>
<sequence length="526" mass="56161">MLAALEVTVRRCRAKHGTAARWRIAVACGLAALSATAARGETLADAITRAYESNPTLAAQRAQVKLADEAYVQARAGLRPQVNASSTASYSRTSVNAGRGTFVDTNGDGIPDTAVTGSGVTERNLGNASLSLSQPIYTGGRTTASITAAEAEILAAREALRETEGNLVLSVVQAYVDVRRDQRIVEIRRQDVQTLARRLEETQARFDVGELTGTDVAQAKARLGTSRAQLAAAEGQLEISAAAYAAVVGDDPGELAPRPDLDPLLPVTIAQAYDTAEQQSPRIGSAELVERASRARIAFAKAQRRPTVSLRTGYGYSGQIDPFVADRLARNLSASVVTTLPLYSGGILSSQVEQAVQRNNIDRLRLETTERQVRQAVAQAWSQLRTARAAIAANEEVVKAARFALEGVRLEFELGLRTTLDVLNAEQELRTAELALVTSRRDAYVASAALLNAQGRLEARALAPQLALYDPSASFRRRAAPGVWAPIDHLTQSLDRIGAPRDAAAVDPAAPARGQTQGTARGTRRE</sequence>
<evidence type="ECO:0000256" key="6">
    <source>
        <dbReference type="ARBA" id="ARBA00023136"/>
    </source>
</evidence>
<evidence type="ECO:0000256" key="4">
    <source>
        <dbReference type="ARBA" id="ARBA00022452"/>
    </source>
</evidence>
<gene>
    <name evidence="10" type="ORF">ACFQ27_18325</name>
</gene>
<dbReference type="RefSeq" id="WP_049758524.1">
    <property type="nucleotide sequence ID" value="NZ_JBHTLQ010000063.1"/>
</dbReference>
<dbReference type="InterPro" id="IPR051906">
    <property type="entry name" value="TolC-like"/>
</dbReference>
<dbReference type="EMBL" id="JBHTLQ010000063">
    <property type="protein sequence ID" value="MFD1192553.1"/>
    <property type="molecule type" value="Genomic_DNA"/>
</dbReference>
<dbReference type="Proteomes" id="UP001597216">
    <property type="component" value="Unassembled WGS sequence"/>
</dbReference>
<protein>
    <submittedName>
        <fullName evidence="10">TolC family outer membrane protein</fullName>
    </submittedName>
</protein>
<comment type="subcellular location">
    <subcellularLocation>
        <location evidence="1">Cell outer membrane</location>
    </subcellularLocation>
</comment>
<evidence type="ECO:0000256" key="5">
    <source>
        <dbReference type="ARBA" id="ARBA00022692"/>
    </source>
</evidence>
<dbReference type="PANTHER" id="PTHR30026">
    <property type="entry name" value="OUTER MEMBRANE PROTEIN TOLC"/>
    <property type="match status" value="1"/>
</dbReference>
<dbReference type="Pfam" id="PF02321">
    <property type="entry name" value="OEP"/>
    <property type="match status" value="2"/>
</dbReference>
<dbReference type="InterPro" id="IPR003423">
    <property type="entry name" value="OMP_efflux"/>
</dbReference>
<evidence type="ECO:0000256" key="9">
    <source>
        <dbReference type="SAM" id="SignalP"/>
    </source>
</evidence>
<reference evidence="11" key="1">
    <citation type="journal article" date="2019" name="Int. J. Syst. Evol. Microbiol.">
        <title>The Global Catalogue of Microorganisms (GCM) 10K type strain sequencing project: providing services to taxonomists for standard genome sequencing and annotation.</title>
        <authorList>
            <consortium name="The Broad Institute Genomics Platform"/>
            <consortium name="The Broad Institute Genome Sequencing Center for Infectious Disease"/>
            <person name="Wu L."/>
            <person name="Ma J."/>
        </authorList>
    </citation>
    <scope>NUCLEOTIDE SEQUENCE [LARGE SCALE GENOMIC DNA]</scope>
    <source>
        <strain evidence="11">CCUG 55074</strain>
    </source>
</reference>
<feature type="compositionally biased region" description="Low complexity" evidence="8">
    <location>
        <begin position="500"/>
        <end position="513"/>
    </location>
</feature>
<dbReference type="SUPFAM" id="SSF56954">
    <property type="entry name" value="Outer membrane efflux proteins (OEP)"/>
    <property type="match status" value="1"/>
</dbReference>
<keyword evidence="5" id="KW-0812">Transmembrane</keyword>
<name>A0ABW3T6J9_9CAUL</name>
<evidence type="ECO:0000256" key="8">
    <source>
        <dbReference type="SAM" id="MobiDB-lite"/>
    </source>
</evidence>
<evidence type="ECO:0000313" key="11">
    <source>
        <dbReference type="Proteomes" id="UP001597216"/>
    </source>
</evidence>